<dbReference type="GO" id="GO:0032993">
    <property type="term" value="C:protein-DNA complex"/>
    <property type="evidence" value="ECO:0007669"/>
    <property type="project" value="TreeGrafter"/>
</dbReference>
<dbReference type="SMART" id="SM00448">
    <property type="entry name" value="REC"/>
    <property type="match status" value="1"/>
</dbReference>
<evidence type="ECO:0000256" key="1">
    <source>
        <dbReference type="ARBA" id="ARBA00023125"/>
    </source>
</evidence>
<dbReference type="InterPro" id="IPR036388">
    <property type="entry name" value="WH-like_DNA-bd_sf"/>
</dbReference>
<reference evidence="6 7" key="1">
    <citation type="submission" date="2008-07" db="EMBL/GenBank/DDBJ databases">
        <authorList>
            <person name="Tandeau de Marsac N."/>
            <person name="Ferriera S."/>
            <person name="Johnson J."/>
            <person name="Kravitz S."/>
            <person name="Beeson K."/>
            <person name="Sutton G."/>
            <person name="Rogers Y.-H."/>
            <person name="Friedman R."/>
            <person name="Frazier M."/>
            <person name="Venter J.C."/>
        </authorList>
    </citation>
    <scope>NUCLEOTIDE SEQUENCE [LARGE SCALE GENOMIC DNA]</scope>
    <source>
        <strain evidence="6 7">PCC 7420</strain>
    </source>
</reference>
<feature type="modified residue" description="4-aspartylphosphate" evidence="2">
    <location>
        <position position="40"/>
    </location>
</feature>
<name>B4VJ33_9CYAN</name>
<feature type="domain" description="Response regulatory" evidence="4">
    <location>
        <begin position="1"/>
        <end position="105"/>
    </location>
</feature>
<dbReference type="GO" id="GO:0005829">
    <property type="term" value="C:cytosol"/>
    <property type="evidence" value="ECO:0007669"/>
    <property type="project" value="TreeGrafter"/>
</dbReference>
<dbReference type="PROSITE" id="PS51755">
    <property type="entry name" value="OMPR_PHOB"/>
    <property type="match status" value="1"/>
</dbReference>
<dbReference type="STRING" id="118168.MC7420_7995"/>
<dbReference type="Gene3D" id="3.40.50.2300">
    <property type="match status" value="1"/>
</dbReference>
<dbReference type="Proteomes" id="UP000003835">
    <property type="component" value="Unassembled WGS sequence"/>
</dbReference>
<dbReference type="GO" id="GO:0000156">
    <property type="term" value="F:phosphorelay response regulator activity"/>
    <property type="evidence" value="ECO:0007669"/>
    <property type="project" value="TreeGrafter"/>
</dbReference>
<dbReference type="InterPro" id="IPR001789">
    <property type="entry name" value="Sig_transdc_resp-reg_receiver"/>
</dbReference>
<evidence type="ECO:0000313" key="7">
    <source>
        <dbReference type="Proteomes" id="UP000003835"/>
    </source>
</evidence>
<dbReference type="InterPro" id="IPR011006">
    <property type="entry name" value="CheY-like_superfamily"/>
</dbReference>
<dbReference type="PROSITE" id="PS50110">
    <property type="entry name" value="RESPONSE_REGULATORY"/>
    <property type="match status" value="1"/>
</dbReference>
<feature type="domain" description="OmpR/PhoB-type" evidence="5">
    <location>
        <begin position="113"/>
        <end position="212"/>
    </location>
</feature>
<dbReference type="EMBL" id="DS989842">
    <property type="protein sequence ID" value="EDX78257.1"/>
    <property type="molecule type" value="Genomic_DNA"/>
</dbReference>
<keyword evidence="1 3" id="KW-0238">DNA-binding</keyword>
<evidence type="ECO:0000259" key="5">
    <source>
        <dbReference type="PROSITE" id="PS51755"/>
    </source>
</evidence>
<dbReference type="HOGENOM" id="CLU_000445_30_1_3"/>
<dbReference type="Pfam" id="PF00486">
    <property type="entry name" value="Trans_reg_C"/>
    <property type="match status" value="1"/>
</dbReference>
<gene>
    <name evidence="6" type="ORF">MC7420_7995</name>
</gene>
<dbReference type="GO" id="GO:0000976">
    <property type="term" value="F:transcription cis-regulatory region binding"/>
    <property type="evidence" value="ECO:0007669"/>
    <property type="project" value="TreeGrafter"/>
</dbReference>
<dbReference type="PANTHER" id="PTHR48111:SF15">
    <property type="entry name" value="OMPR SUBFAMILY"/>
    <property type="match status" value="1"/>
</dbReference>
<evidence type="ECO:0000256" key="2">
    <source>
        <dbReference type="PROSITE-ProRule" id="PRU00169"/>
    </source>
</evidence>
<dbReference type="GO" id="GO:0006355">
    <property type="term" value="P:regulation of DNA-templated transcription"/>
    <property type="evidence" value="ECO:0007669"/>
    <property type="project" value="InterPro"/>
</dbReference>
<feature type="DNA-binding region" description="OmpR/PhoB-type" evidence="3">
    <location>
        <begin position="113"/>
        <end position="212"/>
    </location>
</feature>
<organism evidence="6 7">
    <name type="scientific">Coleofasciculus chthonoplastes PCC 7420</name>
    <dbReference type="NCBI Taxonomy" id="118168"/>
    <lineage>
        <taxon>Bacteria</taxon>
        <taxon>Bacillati</taxon>
        <taxon>Cyanobacteriota</taxon>
        <taxon>Cyanophyceae</taxon>
        <taxon>Coleofasciculales</taxon>
        <taxon>Coleofasciculaceae</taxon>
        <taxon>Coleofasciculus</taxon>
    </lineage>
</organism>
<dbReference type="Gene3D" id="1.10.10.10">
    <property type="entry name" value="Winged helix-like DNA-binding domain superfamily/Winged helix DNA-binding domain"/>
    <property type="match status" value="1"/>
</dbReference>
<dbReference type="CDD" id="cd00383">
    <property type="entry name" value="trans_reg_C"/>
    <property type="match status" value="1"/>
</dbReference>
<evidence type="ECO:0000259" key="4">
    <source>
        <dbReference type="PROSITE" id="PS50110"/>
    </source>
</evidence>
<dbReference type="Gene3D" id="6.10.250.690">
    <property type="match status" value="1"/>
</dbReference>
<proteinExistence type="predicted"/>
<keyword evidence="2" id="KW-0597">Phosphoprotein</keyword>
<evidence type="ECO:0000313" key="6">
    <source>
        <dbReference type="EMBL" id="EDX78257.1"/>
    </source>
</evidence>
<accession>B4VJ33</accession>
<dbReference type="eggNOG" id="COG0745">
    <property type="taxonomic scope" value="Bacteria"/>
</dbReference>
<dbReference type="PANTHER" id="PTHR48111">
    <property type="entry name" value="REGULATOR OF RPOS"/>
    <property type="match status" value="1"/>
</dbReference>
<keyword evidence="7" id="KW-1185">Reference proteome</keyword>
<sequence length="215" mass="24134">MAEALAEALAIQRYAVDTVSDGEAAWVQVNTLNYDLILLDMMLPKLDGIHLCQRLRSNGYQMPVLMITARDTSTDKVIGLDAGADDYMVKPLDIPELLARIRALLRRGQTVSPPILEWGQLRLDPGTYEVCYGDQTLRLTPKEYSLLELLIRNGRQIMSRSAIIEHVWSIDNPPKEDTIKVHVKSLRSKLRAVGAPEDLIETVHGLGYRLKSLSE</sequence>
<evidence type="ECO:0000256" key="3">
    <source>
        <dbReference type="PROSITE-ProRule" id="PRU01091"/>
    </source>
</evidence>
<dbReference type="InterPro" id="IPR039420">
    <property type="entry name" value="WalR-like"/>
</dbReference>
<dbReference type="SMART" id="SM00862">
    <property type="entry name" value="Trans_reg_C"/>
    <property type="match status" value="1"/>
</dbReference>
<dbReference type="InterPro" id="IPR001867">
    <property type="entry name" value="OmpR/PhoB-type_DNA-bd"/>
</dbReference>
<protein>
    <submittedName>
        <fullName evidence="6">Response regulator receiver domain protein</fullName>
    </submittedName>
</protein>
<dbReference type="Pfam" id="PF00072">
    <property type="entry name" value="Response_reg"/>
    <property type="match status" value="1"/>
</dbReference>
<dbReference type="AlphaFoldDB" id="B4VJ33"/>
<dbReference type="SUPFAM" id="SSF52172">
    <property type="entry name" value="CheY-like"/>
    <property type="match status" value="1"/>
</dbReference>